<evidence type="ECO:0008006" key="5">
    <source>
        <dbReference type="Google" id="ProtNLM"/>
    </source>
</evidence>
<gene>
    <name evidence="3" type="ORF">ACH5RR_006363</name>
</gene>
<evidence type="ECO:0000259" key="2">
    <source>
        <dbReference type="Pfam" id="PF22936"/>
    </source>
</evidence>
<feature type="domain" description="GAG-pre-integrase" evidence="1">
    <location>
        <begin position="78"/>
        <end position="128"/>
    </location>
</feature>
<accession>A0ABD3AP21</accession>
<dbReference type="Pfam" id="PF22936">
    <property type="entry name" value="Pol_BBD"/>
    <property type="match status" value="1"/>
</dbReference>
<dbReference type="EMBL" id="JBJUIK010000003">
    <property type="protein sequence ID" value="KAL3532842.1"/>
    <property type="molecule type" value="Genomic_DNA"/>
</dbReference>
<protein>
    <recommendedName>
        <fullName evidence="5">GAG-pre-integrase domain-containing protein</fullName>
    </recommendedName>
</protein>
<dbReference type="InterPro" id="IPR054722">
    <property type="entry name" value="PolX-like_BBD"/>
</dbReference>
<keyword evidence="4" id="KW-1185">Reference proteome</keyword>
<reference evidence="3 4" key="1">
    <citation type="submission" date="2024-11" db="EMBL/GenBank/DDBJ databases">
        <title>A near-complete genome assembly of Cinchona calisaya.</title>
        <authorList>
            <person name="Lian D.C."/>
            <person name="Zhao X.W."/>
            <person name="Wei L."/>
        </authorList>
    </citation>
    <scope>NUCLEOTIDE SEQUENCE [LARGE SCALE GENOMIC DNA]</scope>
    <source>
        <tissue evidence="3">Nenye</tissue>
    </source>
</reference>
<evidence type="ECO:0000259" key="1">
    <source>
        <dbReference type="Pfam" id="PF13976"/>
    </source>
</evidence>
<dbReference type="InterPro" id="IPR025724">
    <property type="entry name" value="GAG-pre-integrase_dom"/>
</dbReference>
<dbReference type="Proteomes" id="UP001630127">
    <property type="component" value="Unassembled WGS sequence"/>
</dbReference>
<organism evidence="3 4">
    <name type="scientific">Cinchona calisaya</name>
    <dbReference type="NCBI Taxonomy" id="153742"/>
    <lineage>
        <taxon>Eukaryota</taxon>
        <taxon>Viridiplantae</taxon>
        <taxon>Streptophyta</taxon>
        <taxon>Embryophyta</taxon>
        <taxon>Tracheophyta</taxon>
        <taxon>Spermatophyta</taxon>
        <taxon>Magnoliopsida</taxon>
        <taxon>eudicotyledons</taxon>
        <taxon>Gunneridae</taxon>
        <taxon>Pentapetalae</taxon>
        <taxon>asterids</taxon>
        <taxon>lamiids</taxon>
        <taxon>Gentianales</taxon>
        <taxon>Rubiaceae</taxon>
        <taxon>Cinchonoideae</taxon>
        <taxon>Cinchoneae</taxon>
        <taxon>Cinchona</taxon>
    </lineage>
</organism>
<evidence type="ECO:0000313" key="4">
    <source>
        <dbReference type="Proteomes" id="UP001630127"/>
    </source>
</evidence>
<evidence type="ECO:0000313" key="3">
    <source>
        <dbReference type="EMBL" id="KAL3532842.1"/>
    </source>
</evidence>
<dbReference type="Pfam" id="PF13976">
    <property type="entry name" value="gag_pre-integrs"/>
    <property type="match status" value="1"/>
</dbReference>
<proteinExistence type="predicted"/>
<dbReference type="AlphaFoldDB" id="A0ABD3AP21"/>
<name>A0ABD3AP21_9GENT</name>
<comment type="caution">
    <text evidence="3">The sequence shown here is derived from an EMBL/GenBank/DDBJ whole genome shotgun (WGS) entry which is preliminary data.</text>
</comment>
<sequence>MGNNTVCKVICKGTVGIKIHDSVVRTLTDVRYVPNLKKSLISLGTLEALGCKYTGECGVLKVTHGALVVMKAHKSGMLYILQGSPVKGAAVVSTADQSDTDTTKLWHMRLGHMSEKGLSILCKRGLLCG</sequence>
<feature type="domain" description="Retrovirus-related Pol polyprotein from transposon TNT 1-94-like beta-barrel" evidence="2">
    <location>
        <begin position="1"/>
        <end position="51"/>
    </location>
</feature>